<feature type="region of interest" description="Disordered" evidence="1">
    <location>
        <begin position="246"/>
        <end position="279"/>
    </location>
</feature>
<sequence length="1062" mass="117028">MAVFTMGLLLQHASFERMGTKVQSKSYLPGFYSMRDFNEDSNGCSWPLYCGDKTLTSGQYYNSFFPRAIADVYPEYDKDRLKRTMLEHEAIFHNQVSELHRLYRIQRDLMDEVKKKELQKDQVPTGPSLSSSLLASQITTEVAQKCHIPNFPKANSVCGRPSISGVEDAHSCLSSVKGSSIQAGPFLSKNGVNLKDVEVLECRPTKVRRKMFDLQLPADTYIDIEEAEEFRNDTASEFSTYLPNGNGKIEPESDGKPFPNGVGKTSCHGDGSKSDACSKGKSCLADLNEPVEIEETNGSAYPHFLPHDRYHRGHELSAKPKPELLGFPKDISVNSHRQSDNRSITNLYVENNENARGFLSHVLEAGHSKGNSMSISQSFQAQKLPVPYQQVQVLFEKAHDPPTFSLTDRSRADFSRDRMLQSFEVSGRNHEISNNSHPESNMISKPSSSLNQKSLSVQTLPSLNSYGPYSKSSGISPHSNESFSEKRKESSNSKLNPAFGSEFSYRNGFHYGSSSGSKELGVQLFSTSYGSNVGKVVSEQFPTDNCSNGVDMKSAIGVNLNVVLSNNSSNMPVTQQGPQIDLRRKHEGHLPGLPWLRAKPACKNEAISARMDLNLNVGELIFFQSSSKKSTNKSETGNGFSQIFTQNVKSISSSNNADANRSEISECLHDKRILGVPIFEKHYVSENESSFTSPYVSGSQPSEGEAENKGRNVLLDINLPCDASLDASQDNVAENSAIEKEADMKISSFRHQIDLNSCAVEDEASFILNVPSTARKMTGGIDLEAPLIPEPKDVIHGEELSEKAHNLPLVSAESGDESLQDGPMKSAAEAIVAISSSGHCSHLDDVSCNSSETSTTDPLNWFAETVSSFGKDLESKLEAISRDKDRGRDESSLEEIDSFESMVLRLAETKEEDYMPEPLVPENFKVEETGSTSLLTTRTRKGQGRRGRQRRDFQRDILPGLASLSRHEVTQDLQTFGGLMRATGHSWNSGLTRRNYGRGRRRSITTSPPASAAATSHTALMQQLNNTELGLDDGSLTGWGKTTRRPRRQRCPAGNLPSLALT</sequence>
<name>A0A5D2MI32_GOSTO</name>
<feature type="compositionally biased region" description="Polar residues" evidence="1">
    <location>
        <begin position="468"/>
        <end position="482"/>
    </location>
</feature>
<evidence type="ECO:0000313" key="2">
    <source>
        <dbReference type="EMBL" id="TYH91161.1"/>
    </source>
</evidence>
<feature type="region of interest" description="Disordered" evidence="1">
    <location>
        <begin position="425"/>
        <end position="454"/>
    </location>
</feature>
<reference evidence="2 3" key="1">
    <citation type="submission" date="2019-07" db="EMBL/GenBank/DDBJ databases">
        <title>WGS assembly of Gossypium tomentosum.</title>
        <authorList>
            <person name="Chen Z.J."/>
            <person name="Sreedasyam A."/>
            <person name="Ando A."/>
            <person name="Song Q."/>
            <person name="De L."/>
            <person name="Hulse-Kemp A."/>
            <person name="Ding M."/>
            <person name="Ye W."/>
            <person name="Kirkbride R."/>
            <person name="Jenkins J."/>
            <person name="Plott C."/>
            <person name="Lovell J."/>
            <person name="Lin Y.-M."/>
            <person name="Vaughn R."/>
            <person name="Liu B."/>
            <person name="Li W."/>
            <person name="Simpson S."/>
            <person name="Scheffler B."/>
            <person name="Saski C."/>
            <person name="Grover C."/>
            <person name="Hu G."/>
            <person name="Conover J."/>
            <person name="Carlson J."/>
            <person name="Shu S."/>
            <person name="Boston L."/>
            <person name="Williams M."/>
            <person name="Peterson D."/>
            <person name="Mcgee K."/>
            <person name="Jones D."/>
            <person name="Wendel J."/>
            <person name="Stelly D."/>
            <person name="Grimwood J."/>
            <person name="Schmutz J."/>
        </authorList>
    </citation>
    <scope>NUCLEOTIDE SEQUENCE [LARGE SCALE GENOMIC DNA]</scope>
    <source>
        <strain evidence="2">7179.01</strain>
    </source>
</reference>
<evidence type="ECO:0000313" key="3">
    <source>
        <dbReference type="Proteomes" id="UP000322667"/>
    </source>
</evidence>
<feature type="region of interest" description="Disordered" evidence="1">
    <location>
        <begin position="468"/>
        <end position="497"/>
    </location>
</feature>
<keyword evidence="3" id="KW-1185">Reference proteome</keyword>
<proteinExistence type="predicted"/>
<dbReference type="AlphaFoldDB" id="A0A5D2MI32"/>
<dbReference type="InterPro" id="IPR008581">
    <property type="entry name" value="DUF863_pln"/>
</dbReference>
<accession>A0A5D2MI32</accession>
<organism evidence="2 3">
    <name type="scientific">Gossypium tomentosum</name>
    <name type="common">Hawaiian cotton</name>
    <name type="synonym">Gossypium sandvicense</name>
    <dbReference type="NCBI Taxonomy" id="34277"/>
    <lineage>
        <taxon>Eukaryota</taxon>
        <taxon>Viridiplantae</taxon>
        <taxon>Streptophyta</taxon>
        <taxon>Embryophyta</taxon>
        <taxon>Tracheophyta</taxon>
        <taxon>Spermatophyta</taxon>
        <taxon>Magnoliopsida</taxon>
        <taxon>eudicotyledons</taxon>
        <taxon>Gunneridae</taxon>
        <taxon>Pentapetalae</taxon>
        <taxon>rosids</taxon>
        <taxon>malvids</taxon>
        <taxon>Malvales</taxon>
        <taxon>Malvaceae</taxon>
        <taxon>Malvoideae</taxon>
        <taxon>Gossypium</taxon>
    </lineage>
</organism>
<feature type="region of interest" description="Disordered" evidence="1">
    <location>
        <begin position="983"/>
        <end position="1012"/>
    </location>
</feature>
<dbReference type="PANTHER" id="PTHR33167:SF4">
    <property type="entry name" value="TRANSCRIPTION FACTOR, PUTATIVE (DUF863)-RELATED"/>
    <property type="match status" value="1"/>
</dbReference>
<dbReference type="EMBL" id="CM017622">
    <property type="protein sequence ID" value="TYH91161.1"/>
    <property type="molecule type" value="Genomic_DNA"/>
</dbReference>
<feature type="region of interest" description="Disordered" evidence="1">
    <location>
        <begin position="1027"/>
        <end position="1062"/>
    </location>
</feature>
<protein>
    <submittedName>
        <fullName evidence="2">Uncharacterized protein</fullName>
    </submittedName>
</protein>
<feature type="compositionally biased region" description="Polar residues" evidence="1">
    <location>
        <begin position="432"/>
        <end position="454"/>
    </location>
</feature>
<dbReference type="Pfam" id="PF05904">
    <property type="entry name" value="DUF863"/>
    <property type="match status" value="1"/>
</dbReference>
<dbReference type="PANTHER" id="PTHR33167">
    <property type="entry name" value="TRANSCRIPTION FACTOR, PUTATIVE (DUF863)-RELATED"/>
    <property type="match status" value="1"/>
</dbReference>
<dbReference type="Proteomes" id="UP000322667">
    <property type="component" value="Chromosome A13"/>
</dbReference>
<gene>
    <name evidence="2" type="ORF">ES332_A13G097800v1</name>
</gene>
<evidence type="ECO:0000256" key="1">
    <source>
        <dbReference type="SAM" id="MobiDB-lite"/>
    </source>
</evidence>